<organism evidence="2 3">
    <name type="scientific">Faecalibacterium langellae</name>
    <dbReference type="NCBI Taxonomy" id="3435293"/>
    <lineage>
        <taxon>Bacteria</taxon>
        <taxon>Bacillati</taxon>
        <taxon>Bacillota</taxon>
        <taxon>Clostridia</taxon>
        <taxon>Eubacteriales</taxon>
        <taxon>Oscillospiraceae</taxon>
        <taxon>Faecalibacterium</taxon>
    </lineage>
</organism>
<gene>
    <name evidence="2" type="ORF">CGS46_12800</name>
</gene>
<evidence type="ECO:0000259" key="1">
    <source>
        <dbReference type="Pfam" id="PF09643"/>
    </source>
</evidence>
<dbReference type="Proteomes" id="UP000220752">
    <property type="component" value="Unassembled WGS sequence"/>
</dbReference>
<evidence type="ECO:0000313" key="2">
    <source>
        <dbReference type="EMBL" id="PDX57396.1"/>
    </source>
</evidence>
<keyword evidence="3" id="KW-1185">Reference proteome</keyword>
<dbReference type="SUPFAM" id="SSF159006">
    <property type="entry name" value="YopX-like"/>
    <property type="match status" value="1"/>
</dbReference>
<dbReference type="Pfam" id="PF09643">
    <property type="entry name" value="YopX"/>
    <property type="match status" value="1"/>
</dbReference>
<reference evidence="2 3" key="1">
    <citation type="journal article" date="2017" name="Front. Microbiol.">
        <title>New Insights into the Diversity of the Genus Faecalibacterium.</title>
        <authorList>
            <person name="Benevides L."/>
            <person name="Burman S."/>
            <person name="Martin R."/>
            <person name="Robert V."/>
            <person name="Thomas M."/>
            <person name="Miquel S."/>
            <person name="Chain F."/>
            <person name="Sokol H."/>
            <person name="Bermudez-Humaran L.G."/>
            <person name="Morrison M."/>
            <person name="Langella P."/>
            <person name="Azevedo V.A."/>
            <person name="Chatel J.M."/>
            <person name="Soares S."/>
        </authorList>
    </citation>
    <scope>NUCLEOTIDE SEQUENCE [LARGE SCALE GENOMIC DNA]</scope>
    <source>
        <strain evidence="3">CNCM I-4540</strain>
    </source>
</reference>
<name>A0A2A6Z7N2_9FIRM</name>
<accession>A0A2A6Z7N2</accession>
<evidence type="ECO:0000313" key="3">
    <source>
        <dbReference type="Proteomes" id="UP000220752"/>
    </source>
</evidence>
<comment type="caution">
    <text evidence="2">The sequence shown here is derived from an EMBL/GenBank/DDBJ whole genome shotgun (WGS) entry which is preliminary data.</text>
</comment>
<dbReference type="AlphaFoldDB" id="A0A2A6Z7N2"/>
<dbReference type="Gene3D" id="2.30.30.290">
    <property type="entry name" value="YopX-like domains"/>
    <property type="match status" value="1"/>
</dbReference>
<protein>
    <recommendedName>
        <fullName evidence="1">YopX protein domain-containing protein</fullName>
    </recommendedName>
</protein>
<sequence length="153" mass="17232">MEGFDFFDLAAKESREPETRELPRRILFRGKLKSGEWASGNLNVGSKGICIIRPGKNVVGKYGRVNPETVGQATGILDKRARDIFEGDILKIHHKTPLPVGLAVVKYDKKRSAFRAFPVDRPWYACQIAYPDEIVGNIYDDPDLLKQGEDTQK</sequence>
<dbReference type="InterPro" id="IPR023385">
    <property type="entry name" value="YopX-like_C"/>
</dbReference>
<dbReference type="InterPro" id="IPR019096">
    <property type="entry name" value="YopX_protein"/>
</dbReference>
<dbReference type="EMBL" id="NMTQ01000037">
    <property type="protein sequence ID" value="PDX57396.1"/>
    <property type="molecule type" value="Genomic_DNA"/>
</dbReference>
<feature type="domain" description="YopX protein" evidence="1">
    <location>
        <begin position="66"/>
        <end position="146"/>
    </location>
</feature>
<proteinExistence type="predicted"/>